<proteinExistence type="inferred from homology"/>
<name>A0A1B0ZK02_9MICO</name>
<dbReference type="InterPro" id="IPR036881">
    <property type="entry name" value="Glyco_hydro_3_C_sf"/>
</dbReference>
<comment type="similarity">
    <text evidence="1">Belongs to the glycosyl hydrolase 3 family.</text>
</comment>
<dbReference type="Gene3D" id="3.40.50.1700">
    <property type="entry name" value="Glycoside hydrolase family 3 C-terminal domain"/>
    <property type="match status" value="1"/>
</dbReference>
<dbReference type="KEGG" id="dva:DAD186_17810"/>
<dbReference type="Proteomes" id="UP000092596">
    <property type="component" value="Chromosome"/>
</dbReference>
<evidence type="ECO:0000313" key="5">
    <source>
        <dbReference type="EMBL" id="ANP28331.1"/>
    </source>
</evidence>
<dbReference type="EC" id="3.2.1.21" evidence="5"/>
<organism evidence="5 6">
    <name type="scientific">Dermabacter vaginalis</name>
    <dbReference type="NCBI Taxonomy" id="1630135"/>
    <lineage>
        <taxon>Bacteria</taxon>
        <taxon>Bacillati</taxon>
        <taxon>Actinomycetota</taxon>
        <taxon>Actinomycetes</taxon>
        <taxon>Micrococcales</taxon>
        <taxon>Dermabacteraceae</taxon>
        <taxon>Dermabacter</taxon>
    </lineage>
</organism>
<protein>
    <submittedName>
        <fullName evidence="5">Beta-glucosidase</fullName>
        <ecNumber evidence="5">3.2.1.21</ecNumber>
    </submittedName>
</protein>
<dbReference type="STRING" id="1630135.DAD186_17810"/>
<evidence type="ECO:0000256" key="2">
    <source>
        <dbReference type="ARBA" id="ARBA00022801"/>
    </source>
</evidence>
<feature type="region of interest" description="Disordered" evidence="3">
    <location>
        <begin position="1"/>
        <end position="20"/>
    </location>
</feature>
<dbReference type="Gene3D" id="2.60.40.10">
    <property type="entry name" value="Immunoglobulins"/>
    <property type="match status" value="1"/>
</dbReference>
<evidence type="ECO:0000256" key="1">
    <source>
        <dbReference type="ARBA" id="ARBA00005336"/>
    </source>
</evidence>
<dbReference type="InterPro" id="IPR017853">
    <property type="entry name" value="GH"/>
</dbReference>
<dbReference type="Pfam" id="PF00933">
    <property type="entry name" value="Glyco_hydro_3"/>
    <property type="match status" value="1"/>
</dbReference>
<dbReference type="InterPro" id="IPR036962">
    <property type="entry name" value="Glyco_hydro_3_N_sf"/>
</dbReference>
<dbReference type="AlphaFoldDB" id="A0A1B0ZK02"/>
<evidence type="ECO:0000259" key="4">
    <source>
        <dbReference type="SMART" id="SM01217"/>
    </source>
</evidence>
<dbReference type="PANTHER" id="PTHR42715">
    <property type="entry name" value="BETA-GLUCOSIDASE"/>
    <property type="match status" value="1"/>
</dbReference>
<dbReference type="Gene3D" id="3.20.20.300">
    <property type="entry name" value="Glycoside hydrolase, family 3, N-terminal domain"/>
    <property type="match status" value="1"/>
</dbReference>
<keyword evidence="5" id="KW-0326">Glycosidase</keyword>
<dbReference type="InterPro" id="IPR050288">
    <property type="entry name" value="Cellulose_deg_GH3"/>
</dbReference>
<reference evidence="5 6" key="1">
    <citation type="submission" date="2015-06" db="EMBL/GenBank/DDBJ databases">
        <title>Investigation of pathophysiology for high-risk pregnancy and development of treatment modality based on it.</title>
        <authorList>
            <person name="Kim B.-C."/>
            <person name="Lim S."/>
        </authorList>
    </citation>
    <scope>NUCLEOTIDE SEQUENCE [LARGE SCALE GENOMIC DNA]</scope>
    <source>
        <strain evidence="5 6">AD1-86</strain>
    </source>
</reference>
<evidence type="ECO:0000313" key="6">
    <source>
        <dbReference type="Proteomes" id="UP000092596"/>
    </source>
</evidence>
<dbReference type="PATRIC" id="fig|1630135.4.peg.1779"/>
<dbReference type="Pfam" id="PF01915">
    <property type="entry name" value="Glyco_hydro_3_C"/>
    <property type="match status" value="1"/>
</dbReference>
<dbReference type="PRINTS" id="PR00133">
    <property type="entry name" value="GLHYDRLASE3"/>
</dbReference>
<sequence length="812" mass="87429">MSHETMSQHSTAAEASADRRLDPRLAAKARELAAQGTVLLRNDGVLPLAPESRVALFGRTAKDWLAVGYGSGGDVNPPYISNLTDALRESGAVKVDEELAAAYDRFSEEQPADPGTVWGKWPTHYPELELEDEQINAAAGRNDVAIVVIGRAAGEDRDAELAPGSYFLTEQEESLIARVSAAFERTVVVIDAGNVMDLSWAERYPLSALVIAWAGGMESGHALADVLTGVTEPGGRLTASIARRYEDAPSAQNFGDPDVTNYVEDVFVGYRYYETFAPGAAQFHFGEGLGYTSFSLGHESFGSDATRAHIELTARNTGERSGSTVVQAYLETPDGKLSQPARRLAAFTRTGSVVAGQSATVSLDVDLRDFASYDDSGATGHRSAYVLEPGTYRLHVGQNVKDTELAGEIEIENLIVVQQLEEASPIQKGCGFDRMILTRGDDGEATLGYEPAPEEQRDLARRILEHLPKELPAPAEGAAAPSFEEVRAGKVSLEEFVATVGTEDLVALAYGDTTMDSPLGVRGNAGALGGVTESLRERGVAPAITTDGPSGLRVSAFASLLPCGTALASTWNPEGVRELAELHAEEMLAKGSDILLSPGMNIQRDPLCGRNFEYFSEDSLLTGLMGAAIVNGVQSKGVAACPKHYAANNQEHNRIFSDSRVSERALREIYLRGFQIMVKESQPQTIMTSYNKINGVWGHYSYDLVTTILRGEFGFDGLVMTDWWMRMVEDPNFPALRDSAYRVRGGIDVLMPGSKEHGGDTCDTGVKDSLGSDGGLTLGELQRTALHVLRFVLEANPQGHATSAEKGRRNLM</sequence>
<feature type="domain" description="Fibronectin type III-like" evidence="4">
    <location>
        <begin position="324"/>
        <end position="400"/>
    </location>
</feature>
<dbReference type="InterPro" id="IPR026891">
    <property type="entry name" value="Fn3-like"/>
</dbReference>
<dbReference type="InterPro" id="IPR001764">
    <property type="entry name" value="Glyco_hydro_3_N"/>
</dbReference>
<dbReference type="EMBL" id="CP012117">
    <property type="protein sequence ID" value="ANP28331.1"/>
    <property type="molecule type" value="Genomic_DNA"/>
</dbReference>
<dbReference type="GO" id="GO:0008422">
    <property type="term" value="F:beta-glucosidase activity"/>
    <property type="evidence" value="ECO:0007669"/>
    <property type="project" value="UniProtKB-EC"/>
</dbReference>
<dbReference type="InterPro" id="IPR013783">
    <property type="entry name" value="Ig-like_fold"/>
</dbReference>
<dbReference type="RefSeq" id="WP_082991166.1">
    <property type="nucleotide sequence ID" value="NZ_CP012117.1"/>
</dbReference>
<dbReference type="Pfam" id="PF14310">
    <property type="entry name" value="Fn3-like"/>
    <property type="match status" value="1"/>
</dbReference>
<dbReference type="SUPFAM" id="SSF52279">
    <property type="entry name" value="Beta-D-glucan exohydrolase, C-terminal domain"/>
    <property type="match status" value="1"/>
</dbReference>
<feature type="compositionally biased region" description="Polar residues" evidence="3">
    <location>
        <begin position="1"/>
        <end position="13"/>
    </location>
</feature>
<dbReference type="GO" id="GO:0005975">
    <property type="term" value="P:carbohydrate metabolic process"/>
    <property type="evidence" value="ECO:0007669"/>
    <property type="project" value="InterPro"/>
</dbReference>
<accession>A0A1B0ZK02</accession>
<evidence type="ECO:0000256" key="3">
    <source>
        <dbReference type="SAM" id="MobiDB-lite"/>
    </source>
</evidence>
<dbReference type="InterPro" id="IPR002772">
    <property type="entry name" value="Glyco_hydro_3_C"/>
</dbReference>
<dbReference type="PANTHER" id="PTHR42715:SF10">
    <property type="entry name" value="BETA-GLUCOSIDASE"/>
    <property type="match status" value="1"/>
</dbReference>
<keyword evidence="2 5" id="KW-0378">Hydrolase</keyword>
<dbReference type="SMART" id="SM01217">
    <property type="entry name" value="Fn3_like"/>
    <property type="match status" value="1"/>
</dbReference>
<gene>
    <name evidence="5" type="ORF">DAD186_17810</name>
</gene>
<dbReference type="SUPFAM" id="SSF51445">
    <property type="entry name" value="(Trans)glycosidases"/>
    <property type="match status" value="1"/>
</dbReference>